<keyword evidence="2" id="KW-1185">Reference proteome</keyword>
<proteinExistence type="predicted"/>
<organism evidence="1 2">
    <name type="scientific">Hypoxylon rubiginosum</name>
    <dbReference type="NCBI Taxonomy" id="110542"/>
    <lineage>
        <taxon>Eukaryota</taxon>
        <taxon>Fungi</taxon>
        <taxon>Dikarya</taxon>
        <taxon>Ascomycota</taxon>
        <taxon>Pezizomycotina</taxon>
        <taxon>Sordariomycetes</taxon>
        <taxon>Xylariomycetidae</taxon>
        <taxon>Xylariales</taxon>
        <taxon>Hypoxylaceae</taxon>
        <taxon>Hypoxylon</taxon>
    </lineage>
</organism>
<dbReference type="EMBL" id="MU393617">
    <property type="protein sequence ID" value="KAI4859704.1"/>
    <property type="molecule type" value="Genomic_DNA"/>
</dbReference>
<comment type="caution">
    <text evidence="1">The sequence shown here is derived from an EMBL/GenBank/DDBJ whole genome shotgun (WGS) entry which is preliminary data.</text>
</comment>
<accession>A0ACB9YJX5</accession>
<evidence type="ECO:0000313" key="1">
    <source>
        <dbReference type="EMBL" id="KAI4859704.1"/>
    </source>
</evidence>
<protein>
    <submittedName>
        <fullName evidence="1">Uncharacterized protein</fullName>
    </submittedName>
</protein>
<name>A0ACB9YJX5_9PEZI</name>
<sequence>MARSRRSNLPVEDSWRLVEGGENDSFDTAIVQDPFEDDPFIYSSQSQRSSQPISSQGLSIGSQDSIRDFADRADDEEVILRAPFQPSLSSTRHMSTDKDRTPVPEFFMPTIPVGSQQSDYNSPTADALRLLKRRGIRQGNTRPTSQNPRYRPNTPPNRPSLTQRFTSSAPEFLFDFAAWLLGILRLAFRYAQWPLAMMLAIYLTIGACMMAKDMLVNSLHAPFAPLCHVPGASLINLPFCPDVSSHAGSRDGSSVEFDELMSVQSQFEKVLEDSAQGVSLPMEMKRSEASVRDLRTMVKYSELPTRDELVHEFDNYIDSIRASSNDLTMFNTHVGSAVDSVISINRWTTRFIDSIATNREANDNMVSRLSGWVFSPFQVSVFDERALLGKYIEHTSLVSDKISNLIVEAKAIQRQLGQAESSLGLIHEHAVRTGNAVKEKKSEVFWDIWTLVGANNRRLHNLKSQLHLLEQVEVQRTSAAARLDVLIHDLYDINTKLEDLRDRVTAPELVADTATIPLSVHIETINAGVERLEAARSRIRAEENERLQQALHRSREDDRLIDG</sequence>
<reference evidence="1 2" key="1">
    <citation type="journal article" date="2022" name="New Phytol.">
        <title>Ecological generalism drives hyperdiversity of secondary metabolite gene clusters in xylarialean endophytes.</title>
        <authorList>
            <person name="Franco M.E.E."/>
            <person name="Wisecaver J.H."/>
            <person name="Arnold A.E."/>
            <person name="Ju Y.M."/>
            <person name="Slot J.C."/>
            <person name="Ahrendt S."/>
            <person name="Moore L.P."/>
            <person name="Eastman K.E."/>
            <person name="Scott K."/>
            <person name="Konkel Z."/>
            <person name="Mondo S.J."/>
            <person name="Kuo A."/>
            <person name="Hayes R.D."/>
            <person name="Haridas S."/>
            <person name="Andreopoulos B."/>
            <person name="Riley R."/>
            <person name="LaButti K."/>
            <person name="Pangilinan J."/>
            <person name="Lipzen A."/>
            <person name="Amirebrahimi M."/>
            <person name="Yan J."/>
            <person name="Adam C."/>
            <person name="Keymanesh K."/>
            <person name="Ng V."/>
            <person name="Louie K."/>
            <person name="Northen T."/>
            <person name="Drula E."/>
            <person name="Henrissat B."/>
            <person name="Hsieh H.M."/>
            <person name="Youens-Clark K."/>
            <person name="Lutzoni F."/>
            <person name="Miadlikowska J."/>
            <person name="Eastwood D.C."/>
            <person name="Hamelin R.C."/>
            <person name="Grigoriev I.V."/>
            <person name="U'Ren J.M."/>
        </authorList>
    </citation>
    <scope>NUCLEOTIDE SEQUENCE [LARGE SCALE GENOMIC DNA]</scope>
    <source>
        <strain evidence="1 2">CBS 119005</strain>
    </source>
</reference>
<gene>
    <name evidence="1" type="ORF">F4820DRAFT_438940</name>
</gene>
<dbReference type="Proteomes" id="UP001497700">
    <property type="component" value="Unassembled WGS sequence"/>
</dbReference>
<evidence type="ECO:0000313" key="2">
    <source>
        <dbReference type="Proteomes" id="UP001497700"/>
    </source>
</evidence>